<keyword evidence="2" id="KW-1185">Reference proteome</keyword>
<organism evidence="1 2">
    <name type="scientific">Amycolatopsis xylanica</name>
    <dbReference type="NCBI Taxonomy" id="589385"/>
    <lineage>
        <taxon>Bacteria</taxon>
        <taxon>Bacillati</taxon>
        <taxon>Actinomycetota</taxon>
        <taxon>Actinomycetes</taxon>
        <taxon>Pseudonocardiales</taxon>
        <taxon>Pseudonocardiaceae</taxon>
        <taxon>Amycolatopsis</taxon>
    </lineage>
</organism>
<dbReference type="Proteomes" id="UP000199515">
    <property type="component" value="Unassembled WGS sequence"/>
</dbReference>
<dbReference type="SUPFAM" id="SSF55961">
    <property type="entry name" value="Bet v1-like"/>
    <property type="match status" value="1"/>
</dbReference>
<name>A0A1H3HCS5_9PSEU</name>
<dbReference type="STRING" id="589385.SAMN05421504_104612"/>
<protein>
    <recommendedName>
        <fullName evidence="3">Polyketide cyclase / dehydrase and lipid transport</fullName>
    </recommendedName>
</protein>
<gene>
    <name evidence="1" type="ORF">SAMN05421504_104612</name>
</gene>
<proteinExistence type="predicted"/>
<evidence type="ECO:0008006" key="3">
    <source>
        <dbReference type="Google" id="ProtNLM"/>
    </source>
</evidence>
<dbReference type="RefSeq" id="WP_176968744.1">
    <property type="nucleotide sequence ID" value="NZ_FNON01000004.1"/>
</dbReference>
<evidence type="ECO:0000313" key="2">
    <source>
        <dbReference type="Proteomes" id="UP000199515"/>
    </source>
</evidence>
<reference evidence="1 2" key="1">
    <citation type="submission" date="2016-10" db="EMBL/GenBank/DDBJ databases">
        <authorList>
            <person name="de Groot N.N."/>
        </authorList>
    </citation>
    <scope>NUCLEOTIDE SEQUENCE [LARGE SCALE GENOMIC DNA]</scope>
    <source>
        <strain evidence="1 2">CPCC 202699</strain>
    </source>
</reference>
<dbReference type="AlphaFoldDB" id="A0A1H3HCS5"/>
<evidence type="ECO:0000313" key="1">
    <source>
        <dbReference type="EMBL" id="SDY13262.1"/>
    </source>
</evidence>
<accession>A0A1H3HCS5</accession>
<dbReference type="EMBL" id="FNON01000004">
    <property type="protein sequence ID" value="SDY13262.1"/>
    <property type="molecule type" value="Genomic_DNA"/>
</dbReference>
<sequence length="110" mass="12452">MKPMVEVSGVVHAPPDEVVDRVYARFAGETGPYRPRVEVDRERRMVALQGGWWYRGEYTVDDHPAGTLVTHRVFNVARRARWSVPLANRLFIGFRAKVVAGFTALLDDLG</sequence>